<feature type="compositionally biased region" description="Polar residues" evidence="2">
    <location>
        <begin position="703"/>
        <end position="713"/>
    </location>
</feature>
<organism evidence="4 5">
    <name type="scientific">Dacryopinax primogenitus (strain DJM 731)</name>
    <name type="common">Brown rot fungus</name>
    <dbReference type="NCBI Taxonomy" id="1858805"/>
    <lineage>
        <taxon>Eukaryota</taxon>
        <taxon>Fungi</taxon>
        <taxon>Dikarya</taxon>
        <taxon>Basidiomycota</taxon>
        <taxon>Agaricomycotina</taxon>
        <taxon>Dacrymycetes</taxon>
        <taxon>Dacrymycetales</taxon>
        <taxon>Dacrymycetaceae</taxon>
        <taxon>Dacryopinax</taxon>
    </lineage>
</organism>
<dbReference type="PANTHER" id="PTHR23159">
    <property type="entry name" value="CENTROSOMAL PROTEIN 2"/>
    <property type="match status" value="1"/>
</dbReference>
<dbReference type="Pfam" id="PF15456">
    <property type="entry name" value="Uds1"/>
    <property type="match status" value="1"/>
</dbReference>
<keyword evidence="5" id="KW-1185">Reference proteome</keyword>
<name>M5GCY4_DACPD</name>
<dbReference type="STRING" id="1858805.M5GCY4"/>
<feature type="coiled-coil region" evidence="1">
    <location>
        <begin position="962"/>
        <end position="1014"/>
    </location>
</feature>
<dbReference type="Proteomes" id="UP000030653">
    <property type="component" value="Unassembled WGS sequence"/>
</dbReference>
<feature type="compositionally biased region" description="Pro residues" evidence="2">
    <location>
        <begin position="74"/>
        <end position="84"/>
    </location>
</feature>
<feature type="domain" description="Up-regulated during septation protein 1" evidence="3">
    <location>
        <begin position="289"/>
        <end position="400"/>
    </location>
</feature>
<reference evidence="4 5" key="1">
    <citation type="journal article" date="2012" name="Science">
        <title>The Paleozoic origin of enzymatic lignin decomposition reconstructed from 31 fungal genomes.</title>
        <authorList>
            <person name="Floudas D."/>
            <person name="Binder M."/>
            <person name="Riley R."/>
            <person name="Barry K."/>
            <person name="Blanchette R.A."/>
            <person name="Henrissat B."/>
            <person name="Martinez A.T."/>
            <person name="Otillar R."/>
            <person name="Spatafora J.W."/>
            <person name="Yadav J.S."/>
            <person name="Aerts A."/>
            <person name="Benoit I."/>
            <person name="Boyd A."/>
            <person name="Carlson A."/>
            <person name="Copeland A."/>
            <person name="Coutinho P.M."/>
            <person name="de Vries R.P."/>
            <person name="Ferreira P."/>
            <person name="Findley K."/>
            <person name="Foster B."/>
            <person name="Gaskell J."/>
            <person name="Glotzer D."/>
            <person name="Gorecki P."/>
            <person name="Heitman J."/>
            <person name="Hesse C."/>
            <person name="Hori C."/>
            <person name="Igarashi K."/>
            <person name="Jurgens J.A."/>
            <person name="Kallen N."/>
            <person name="Kersten P."/>
            <person name="Kohler A."/>
            <person name="Kuees U."/>
            <person name="Kumar T.K.A."/>
            <person name="Kuo A."/>
            <person name="LaButti K."/>
            <person name="Larrondo L.F."/>
            <person name="Lindquist E."/>
            <person name="Ling A."/>
            <person name="Lombard V."/>
            <person name="Lucas S."/>
            <person name="Lundell T."/>
            <person name="Martin R."/>
            <person name="McLaughlin D.J."/>
            <person name="Morgenstern I."/>
            <person name="Morin E."/>
            <person name="Murat C."/>
            <person name="Nagy L.G."/>
            <person name="Nolan M."/>
            <person name="Ohm R.A."/>
            <person name="Patyshakuliyeva A."/>
            <person name="Rokas A."/>
            <person name="Ruiz-Duenas F.J."/>
            <person name="Sabat G."/>
            <person name="Salamov A."/>
            <person name="Samejima M."/>
            <person name="Schmutz J."/>
            <person name="Slot J.C."/>
            <person name="St John F."/>
            <person name="Stenlid J."/>
            <person name="Sun H."/>
            <person name="Sun S."/>
            <person name="Syed K."/>
            <person name="Tsang A."/>
            <person name="Wiebenga A."/>
            <person name="Young D."/>
            <person name="Pisabarro A."/>
            <person name="Eastwood D.C."/>
            <person name="Martin F."/>
            <person name="Cullen D."/>
            <person name="Grigoriev I.V."/>
            <person name="Hibbett D.S."/>
        </authorList>
    </citation>
    <scope>NUCLEOTIDE SEQUENCE [LARGE SCALE GENOMIC DNA]</scope>
    <source>
        <strain evidence="4 5">DJM-731 SS1</strain>
    </source>
</reference>
<dbReference type="HOGENOM" id="CLU_011428_0_0_1"/>
<dbReference type="RefSeq" id="XP_040633394.1">
    <property type="nucleotide sequence ID" value="XM_040769584.1"/>
</dbReference>
<feature type="region of interest" description="Disordered" evidence="2">
    <location>
        <begin position="1"/>
        <end position="208"/>
    </location>
</feature>
<feature type="coiled-coil region" evidence="1">
    <location>
        <begin position="355"/>
        <end position="389"/>
    </location>
</feature>
<gene>
    <name evidence="4" type="ORF">DACRYDRAFT_113194</name>
</gene>
<accession>M5GCY4</accession>
<feature type="region of interest" description="Disordered" evidence="2">
    <location>
        <begin position="753"/>
        <end position="797"/>
    </location>
</feature>
<dbReference type="OMA" id="FFAGHSD"/>
<feature type="region of interest" description="Disordered" evidence="2">
    <location>
        <begin position="429"/>
        <end position="463"/>
    </location>
</feature>
<evidence type="ECO:0000259" key="3">
    <source>
        <dbReference type="Pfam" id="PF15456"/>
    </source>
</evidence>
<evidence type="ECO:0000313" key="5">
    <source>
        <dbReference type="Proteomes" id="UP000030653"/>
    </source>
</evidence>
<feature type="compositionally biased region" description="Low complexity" evidence="2">
    <location>
        <begin position="18"/>
        <end position="44"/>
    </location>
</feature>
<feature type="coiled-coil region" evidence="1">
    <location>
        <begin position="877"/>
        <end position="925"/>
    </location>
</feature>
<feature type="compositionally biased region" description="Low complexity" evidence="2">
    <location>
        <begin position="439"/>
        <end position="457"/>
    </location>
</feature>
<dbReference type="InterPro" id="IPR029191">
    <property type="entry name" value="Uds1"/>
</dbReference>
<dbReference type="EMBL" id="JH795855">
    <property type="protein sequence ID" value="EJU06500.1"/>
    <property type="molecule type" value="Genomic_DNA"/>
</dbReference>
<evidence type="ECO:0000256" key="1">
    <source>
        <dbReference type="SAM" id="Coils"/>
    </source>
</evidence>
<evidence type="ECO:0000256" key="2">
    <source>
        <dbReference type="SAM" id="MobiDB-lite"/>
    </source>
</evidence>
<keyword evidence="1" id="KW-0175">Coiled coil</keyword>
<feature type="coiled-coil region" evidence="1">
    <location>
        <begin position="492"/>
        <end position="585"/>
    </location>
</feature>
<feature type="compositionally biased region" description="Low complexity" evidence="2">
    <location>
        <begin position="85"/>
        <end position="103"/>
    </location>
</feature>
<feature type="compositionally biased region" description="Gly residues" evidence="2">
    <location>
        <begin position="782"/>
        <end position="792"/>
    </location>
</feature>
<proteinExistence type="predicted"/>
<dbReference type="OrthoDB" id="5569911at2759"/>
<evidence type="ECO:0000313" key="4">
    <source>
        <dbReference type="EMBL" id="EJU06500.1"/>
    </source>
</evidence>
<feature type="compositionally biased region" description="Basic and acidic residues" evidence="2">
    <location>
        <begin position="170"/>
        <end position="180"/>
    </location>
</feature>
<feature type="compositionally biased region" description="Low complexity" evidence="2">
    <location>
        <begin position="235"/>
        <end position="258"/>
    </location>
</feature>
<dbReference type="GeneID" id="63684646"/>
<sequence>MLGVRRLLGGTSTPPPSESQASSVASSPTKSTRSSSPIKSRPSVDIPLPAPAPLNFNKSVGMGGMESFRGLPPGKRPNWPPRSPSPNNRSSVNGPNGTSYTLPISPPPTSPGTTVKAGLFRRPESRDASSISSSATSGTRPRSLPRRALTSVPSPPEDCEEDGGSISDGRLLRNDSLESTRRRKRKSSAPELPPSFAKSLKGTVPAPTNGVARLAQSVSITPNASPTRNAFMYDSPSALSSPARSAASAPRASVSSPSEGRTGPEPYTPEWRLKHSSTLLDTSDDMLLSLLASQAVVDARDFQMLSMDEVEDLKREHALLSTRLSALRGKLRTETKIRNAAESLAKLHATHKRMSRATSEQYDQAVRKVEQVEREIGKVAERVAEVGRKLGEHRAGVLSWSLTALEKKVGLSPAVEGDEEVDEVASAIDGSSTVFSDPRSPASAVGGARSAGTSRAGTPKFGPTKFTGPHLFAGSEGAVIPPVPKTPTAQKVAALEQQVRDSQKEMEALRSEGKGLRERLERAIRDKKERESELAVVKQDMREMEKDLERLEGEEMRSSTLRAEMVELRRENEEWEGRVRELELEAELDRGRTSASGQDEEERLREREAWAARVEVKDRKIGELENIQRGVERLAREHTGSDDNALADLEQHLEASYALSQEKEQWAEERHRLKAEVETLRERLAREVEDARKQVDNLRHELTSQIQASSRPGSTEKRVSQPYGTADDAQRANARLIAALSELWNLLPSAEARSQSGLGRSRSRTPTSVTSPTSAVRPGGVSPTGGAPGGGNSSLSDMDVRTLKQLYGDAAKGRSSPTSGTTAEGFTVDTFVQRCKALIVDDKALMERLIRFAQAHDLLKANAERSQRLAQEGRVGMETYQKQVRAMEERLQGTTQREAGLLAEISDLQRQIEDVRNAKRVLEEQAAIQAETCHSLSEANKVLSARALALAAEAADAPQAARSKVEAQVSELKRSLQESQDEVDAIKRAEVSQRAQLLDELNAAQTENQTLRDQLRARSGMK</sequence>
<feature type="region of interest" description="Disordered" evidence="2">
    <location>
        <begin position="222"/>
        <end position="270"/>
    </location>
</feature>
<feature type="compositionally biased region" description="Low complexity" evidence="2">
    <location>
        <begin position="753"/>
        <end position="781"/>
    </location>
</feature>
<feature type="compositionally biased region" description="Low complexity" evidence="2">
    <location>
        <begin position="128"/>
        <end position="140"/>
    </location>
</feature>
<protein>
    <recommendedName>
        <fullName evidence="3">Up-regulated during septation protein 1 domain-containing protein</fullName>
    </recommendedName>
</protein>
<feature type="region of interest" description="Disordered" evidence="2">
    <location>
        <begin position="703"/>
        <end position="726"/>
    </location>
</feature>
<dbReference type="AlphaFoldDB" id="M5GCY4"/>
<dbReference type="PANTHER" id="PTHR23159:SF60">
    <property type="entry name" value="SPINDLE ASSEMBLY ABNORMAL PROTEIN 4"/>
    <property type="match status" value="1"/>
</dbReference>